<accession>A0A0G4MWZ3</accession>
<reference evidence="3" key="1">
    <citation type="submission" date="2015-05" db="EMBL/GenBank/DDBJ databases">
        <authorList>
            <person name="Fogelqvist Johan"/>
        </authorList>
    </citation>
    <scope>NUCLEOTIDE SEQUENCE [LARGE SCALE GENOMIC DNA]</scope>
</reference>
<evidence type="ECO:0000256" key="1">
    <source>
        <dbReference type="SAM" id="MobiDB-lite"/>
    </source>
</evidence>
<feature type="non-terminal residue" evidence="2">
    <location>
        <position position="41"/>
    </location>
</feature>
<organism evidence="2 3">
    <name type="scientific">Verticillium longisporum</name>
    <name type="common">Verticillium dahliae var. longisporum</name>
    <dbReference type="NCBI Taxonomy" id="100787"/>
    <lineage>
        <taxon>Eukaryota</taxon>
        <taxon>Fungi</taxon>
        <taxon>Dikarya</taxon>
        <taxon>Ascomycota</taxon>
        <taxon>Pezizomycotina</taxon>
        <taxon>Sordariomycetes</taxon>
        <taxon>Hypocreomycetidae</taxon>
        <taxon>Glomerellales</taxon>
        <taxon>Plectosphaerellaceae</taxon>
        <taxon>Verticillium</taxon>
    </lineage>
</organism>
<dbReference type="Proteomes" id="UP000045706">
    <property type="component" value="Unassembled WGS sequence"/>
</dbReference>
<name>A0A0G4MWZ3_VERLO</name>
<dbReference type="AlphaFoldDB" id="A0A0G4MWZ3"/>
<feature type="region of interest" description="Disordered" evidence="1">
    <location>
        <begin position="1"/>
        <end position="41"/>
    </location>
</feature>
<evidence type="ECO:0000313" key="3">
    <source>
        <dbReference type="Proteomes" id="UP000045706"/>
    </source>
</evidence>
<evidence type="ECO:0000313" key="2">
    <source>
        <dbReference type="EMBL" id="CRK38550.1"/>
    </source>
</evidence>
<dbReference type="EMBL" id="CVQI01031554">
    <property type="protein sequence ID" value="CRK38550.1"/>
    <property type="molecule type" value="Genomic_DNA"/>
</dbReference>
<proteinExistence type="predicted"/>
<sequence>MSHFPAQPIYPRHGTPTQGFHNERNLSIDATAAGRSISPGL</sequence>
<protein>
    <submittedName>
        <fullName evidence="2">Uncharacterized protein</fullName>
    </submittedName>
</protein>
<gene>
    <name evidence="2" type="ORF">BN1723_018686</name>
</gene>